<evidence type="ECO:0000313" key="2">
    <source>
        <dbReference type="Proteomes" id="UP000661280"/>
    </source>
</evidence>
<accession>A0A7R7ZTV8</accession>
<organism evidence="1 2">
    <name type="scientific">Aspergillus kawachii</name>
    <name type="common">White koji mold</name>
    <name type="synonym">Aspergillus awamori var. kawachi</name>
    <dbReference type="NCBI Taxonomy" id="1069201"/>
    <lineage>
        <taxon>Eukaryota</taxon>
        <taxon>Fungi</taxon>
        <taxon>Dikarya</taxon>
        <taxon>Ascomycota</taxon>
        <taxon>Pezizomycotina</taxon>
        <taxon>Eurotiomycetes</taxon>
        <taxon>Eurotiomycetidae</taxon>
        <taxon>Eurotiales</taxon>
        <taxon>Aspergillaceae</taxon>
        <taxon>Aspergillus</taxon>
        <taxon>Aspergillus subgen. Circumdati</taxon>
    </lineage>
</organism>
<keyword evidence="2" id="KW-1185">Reference proteome</keyword>
<gene>
    <name evidence="1" type="ORF">AKAW2_11489S</name>
</gene>
<dbReference type="GeneID" id="64955768"/>
<dbReference type="RefSeq" id="XP_041538209.1">
    <property type="nucleotide sequence ID" value="XM_041683978.1"/>
</dbReference>
<evidence type="ECO:0000313" key="1">
    <source>
        <dbReference type="EMBL" id="BCR94443.1"/>
    </source>
</evidence>
<dbReference type="KEGG" id="aluc:AKAW2_11489S"/>
<name>A0A7R7ZTV8_ASPKA</name>
<protein>
    <submittedName>
        <fullName evidence="1">Uncharacterized protein</fullName>
    </submittedName>
</protein>
<sequence length="112" mass="12751">MMKPLRALGFVLSGEPGRDGALLAIYWLTGHELWSHALDLSSPSSSLLAFWWRRLMPSVVSVWSLCPRIVRGASFYIFMISIFAYCRNSPPQRIPFLAIHPHFHPSQFPPGR</sequence>
<dbReference type="AlphaFoldDB" id="A0A7R7ZTV8"/>
<dbReference type="Proteomes" id="UP000661280">
    <property type="component" value="Chromosome 1"/>
</dbReference>
<proteinExistence type="predicted"/>
<dbReference type="EMBL" id="AP024425">
    <property type="protein sequence ID" value="BCR94443.1"/>
    <property type="molecule type" value="Genomic_DNA"/>
</dbReference>
<reference evidence="1" key="1">
    <citation type="submission" date="2021-01" db="EMBL/GenBank/DDBJ databases">
        <authorList>
            <consortium name="Aspergillus luchuensis mut. kawachii IFO 4304 genome sequencing consortium"/>
            <person name="Kazuki M."/>
            <person name="Futagami T."/>
        </authorList>
    </citation>
    <scope>NUCLEOTIDE SEQUENCE</scope>
    <source>
        <strain evidence="1">IFO 4308</strain>
    </source>
</reference>
<reference evidence="1" key="2">
    <citation type="submission" date="2021-02" db="EMBL/GenBank/DDBJ databases">
        <title>Aspergillus luchuensis mut. kawachii IFO 4304 genome sequence.</title>
        <authorList>
            <person name="Mori K."/>
            <person name="Kadooka C."/>
            <person name="Goto M."/>
            <person name="Futagami T."/>
        </authorList>
    </citation>
    <scope>NUCLEOTIDE SEQUENCE</scope>
    <source>
        <strain evidence="1">IFO 4308</strain>
    </source>
</reference>